<proteinExistence type="predicted"/>
<name>A0ACB8TV77_9APHY</name>
<comment type="caution">
    <text evidence="1">The sequence shown here is derived from an EMBL/GenBank/DDBJ whole genome shotgun (WGS) entry which is preliminary data.</text>
</comment>
<organism evidence="1 2">
    <name type="scientific">Irpex rosettiformis</name>
    <dbReference type="NCBI Taxonomy" id="378272"/>
    <lineage>
        <taxon>Eukaryota</taxon>
        <taxon>Fungi</taxon>
        <taxon>Dikarya</taxon>
        <taxon>Basidiomycota</taxon>
        <taxon>Agaricomycotina</taxon>
        <taxon>Agaricomycetes</taxon>
        <taxon>Polyporales</taxon>
        <taxon>Irpicaceae</taxon>
        <taxon>Irpex</taxon>
    </lineage>
</organism>
<dbReference type="EMBL" id="MU274928">
    <property type="protein sequence ID" value="KAI0085841.1"/>
    <property type="molecule type" value="Genomic_DNA"/>
</dbReference>
<reference evidence="1" key="1">
    <citation type="journal article" date="2021" name="Environ. Microbiol.">
        <title>Gene family expansions and transcriptome signatures uncover fungal adaptations to wood decay.</title>
        <authorList>
            <person name="Hage H."/>
            <person name="Miyauchi S."/>
            <person name="Viragh M."/>
            <person name="Drula E."/>
            <person name="Min B."/>
            <person name="Chaduli D."/>
            <person name="Navarro D."/>
            <person name="Favel A."/>
            <person name="Norest M."/>
            <person name="Lesage-Meessen L."/>
            <person name="Balint B."/>
            <person name="Merenyi Z."/>
            <person name="de Eugenio L."/>
            <person name="Morin E."/>
            <person name="Martinez A.T."/>
            <person name="Baldrian P."/>
            <person name="Stursova M."/>
            <person name="Martinez M.J."/>
            <person name="Novotny C."/>
            <person name="Magnuson J.K."/>
            <person name="Spatafora J.W."/>
            <person name="Maurice S."/>
            <person name="Pangilinan J."/>
            <person name="Andreopoulos W."/>
            <person name="LaButti K."/>
            <person name="Hundley H."/>
            <person name="Na H."/>
            <person name="Kuo A."/>
            <person name="Barry K."/>
            <person name="Lipzen A."/>
            <person name="Henrissat B."/>
            <person name="Riley R."/>
            <person name="Ahrendt S."/>
            <person name="Nagy L.G."/>
            <person name="Grigoriev I.V."/>
            <person name="Martin F."/>
            <person name="Rosso M.N."/>
        </authorList>
    </citation>
    <scope>NUCLEOTIDE SEQUENCE</scope>
    <source>
        <strain evidence="1">CBS 384.51</strain>
    </source>
</reference>
<dbReference type="Proteomes" id="UP001055072">
    <property type="component" value="Unassembled WGS sequence"/>
</dbReference>
<gene>
    <name evidence="1" type="ORF">BDY19DRAFT_1018841</name>
</gene>
<evidence type="ECO:0000313" key="2">
    <source>
        <dbReference type="Proteomes" id="UP001055072"/>
    </source>
</evidence>
<sequence length="742" mass="83749">MSVDSRVISAMDNCTQNVSVDKWVQAVCGVDQKHLKSWEMFFKAKDLFNEQDIIKHFNGFCTAWNEEQRYGPFVGIIESTLAFTKSFNGEMEGIAGLPSICDIAFYPYSDNAVVEESDEDDAMPSDYMPDILVSRKGDKRGVESTQRRWKWFDAITCMELKYISPLGPQLKLERMRRNGVVVPTLGDKVPLGATSPLQTDLPNGVAEVSTEEPEISQKPMASSKRSRESCTSSSESSLAFKRAKLHKSKHQSVSSTILYLDDEIKEQIHSYAVEMLILTGGTRMHCVSVSLRDDLVSLWYFDSAGIVRTCSNESGERLSLIDNFERVAAIFVALAYCTPEQFGAFPTHLIQPPADSPFPKSFPLGSLAGCTIDDALFGRRTTVYKGKVGQCPGHGRVVAVKLAQQIPTRKPEVCMITLAQSHGVEHLPEILKWADIRKLSDGIRSKFGVEYDDRILRVIVTPCYVPLCVQLAKDPNSLITMVKQVINCIHDLRYKALILHRDISEGNIMYEKRDGKDWFILNDFDHATSLSKAGWPEEPFVRQHTGTLPFMATDLVRDMVNRDSTTSFNKTPDPIPPHCIKHDFESLFWVSLWCAICFVSPQDKTDPALAKMRRHFLDDWKTGGHLRISDTKFATISSPRRLPSAILSPSFVHLYGWLCAFRDCFAQGWLTRKEWSNEHHSSSIFEQYETDYGEITHNKLLDAFNSYENQTLKPKSKEDAVVLGVATSEDKSEEEDPRARTT</sequence>
<evidence type="ECO:0000313" key="1">
    <source>
        <dbReference type="EMBL" id="KAI0085841.1"/>
    </source>
</evidence>
<protein>
    <submittedName>
        <fullName evidence="1">Uncharacterized protein</fullName>
    </submittedName>
</protein>
<keyword evidence="2" id="KW-1185">Reference proteome</keyword>
<accession>A0ACB8TV77</accession>